<reference evidence="1" key="1">
    <citation type="submission" date="2022-10" db="EMBL/GenBank/DDBJ databases">
        <title>Novel sulphate-reducing endosymbionts in the free-living metamonad Anaeramoeba.</title>
        <authorList>
            <person name="Jerlstrom-Hultqvist J."/>
            <person name="Cepicka I."/>
            <person name="Gallot-Lavallee L."/>
            <person name="Salas-Leiva D."/>
            <person name="Curtis B.A."/>
            <person name="Zahonova K."/>
            <person name="Pipaliya S."/>
            <person name="Dacks J."/>
            <person name="Roger A.J."/>
        </authorList>
    </citation>
    <scope>NUCLEOTIDE SEQUENCE</scope>
    <source>
        <strain evidence="1">BMAN</strain>
    </source>
</reference>
<sequence length="89" mass="11069">MFLREKDEILCRINCMKRKDFQFVIRLLFRKFSREISVKVDLSLERFFEVLRFLMKSISEEIEDERGFEKDEMKMKQSQTDYLYFSVFN</sequence>
<evidence type="ECO:0000313" key="1">
    <source>
        <dbReference type="EMBL" id="KAJ5071248.1"/>
    </source>
</evidence>
<organism evidence="1 2">
    <name type="scientific">Anaeramoeba ignava</name>
    <name type="common">Anaerobic marine amoeba</name>
    <dbReference type="NCBI Taxonomy" id="1746090"/>
    <lineage>
        <taxon>Eukaryota</taxon>
        <taxon>Metamonada</taxon>
        <taxon>Anaeramoebidae</taxon>
        <taxon>Anaeramoeba</taxon>
    </lineage>
</organism>
<proteinExistence type="predicted"/>
<keyword evidence="2" id="KW-1185">Reference proteome</keyword>
<comment type="caution">
    <text evidence="1">The sequence shown here is derived from an EMBL/GenBank/DDBJ whole genome shotgun (WGS) entry which is preliminary data.</text>
</comment>
<gene>
    <name evidence="1" type="ORF">M0811_10520</name>
</gene>
<protein>
    <submittedName>
        <fullName evidence="1">Uncharacterized protein</fullName>
    </submittedName>
</protein>
<name>A0A9Q0R9C2_ANAIG</name>
<accession>A0A9Q0R9C2</accession>
<evidence type="ECO:0000313" key="2">
    <source>
        <dbReference type="Proteomes" id="UP001149090"/>
    </source>
</evidence>
<dbReference type="AlphaFoldDB" id="A0A9Q0R9C2"/>
<dbReference type="EMBL" id="JAPDFW010000090">
    <property type="protein sequence ID" value="KAJ5071248.1"/>
    <property type="molecule type" value="Genomic_DNA"/>
</dbReference>
<dbReference type="Proteomes" id="UP001149090">
    <property type="component" value="Unassembled WGS sequence"/>
</dbReference>